<dbReference type="OrthoDB" id="197419at2759"/>
<feature type="repeat" description="ANK" evidence="4">
    <location>
        <begin position="352"/>
        <end position="375"/>
    </location>
</feature>
<feature type="domain" description="SPX" evidence="6">
    <location>
        <begin position="1"/>
        <end position="169"/>
    </location>
</feature>
<proteinExistence type="predicted"/>
<dbReference type="InterPro" id="IPR017946">
    <property type="entry name" value="PLC-like_Pdiesterase_TIM-brl"/>
</dbReference>
<keyword evidence="9" id="KW-1185">Reference proteome</keyword>
<dbReference type="InterPro" id="IPR004331">
    <property type="entry name" value="SPX_dom"/>
</dbReference>
<feature type="repeat" description="ANK" evidence="4">
    <location>
        <begin position="523"/>
        <end position="555"/>
    </location>
</feature>
<feature type="region of interest" description="Disordered" evidence="5">
    <location>
        <begin position="908"/>
        <end position="951"/>
    </location>
</feature>
<dbReference type="PANTHER" id="PTHR22958:SF1">
    <property type="entry name" value="GLYCEROPHOSPHOCHOLINE PHOSPHODIESTERASE GPCPD1"/>
    <property type="match status" value="1"/>
</dbReference>
<evidence type="ECO:0000313" key="8">
    <source>
        <dbReference type="EMBL" id="KAG2220854.1"/>
    </source>
</evidence>
<evidence type="ECO:0000313" key="9">
    <source>
        <dbReference type="Proteomes" id="UP000646827"/>
    </source>
</evidence>
<dbReference type="PROSITE" id="PS50007">
    <property type="entry name" value="PIPLC_X_DOMAIN"/>
    <property type="match status" value="1"/>
</dbReference>
<accession>A0A8H7VN83</accession>
<evidence type="ECO:0000256" key="2">
    <source>
        <dbReference type="ARBA" id="ARBA00022801"/>
    </source>
</evidence>
<feature type="region of interest" description="Disordered" evidence="5">
    <location>
        <begin position="586"/>
        <end position="614"/>
    </location>
</feature>
<feature type="domain" description="GP-PDE" evidence="7">
    <location>
        <begin position="800"/>
        <end position="1165"/>
    </location>
</feature>
<dbReference type="InterPro" id="IPR036770">
    <property type="entry name" value="Ankyrin_rpt-contain_sf"/>
</dbReference>
<reference evidence="8 9" key="1">
    <citation type="submission" date="2020-12" db="EMBL/GenBank/DDBJ databases">
        <title>Metabolic potential, ecology and presence of endohyphal bacteria is reflected in genomic diversity of Mucoromycotina.</title>
        <authorList>
            <person name="Muszewska A."/>
            <person name="Okrasinska A."/>
            <person name="Steczkiewicz K."/>
            <person name="Drgas O."/>
            <person name="Orlowska M."/>
            <person name="Perlinska-Lenart U."/>
            <person name="Aleksandrzak-Piekarczyk T."/>
            <person name="Szatraj K."/>
            <person name="Zielenkiewicz U."/>
            <person name="Pilsyk S."/>
            <person name="Malc E."/>
            <person name="Mieczkowski P."/>
            <person name="Kruszewska J.S."/>
            <person name="Biernat P."/>
            <person name="Pawlowska J."/>
        </authorList>
    </citation>
    <scope>NUCLEOTIDE SEQUENCE [LARGE SCALE GENOMIC DNA]</scope>
    <source>
        <strain evidence="8 9">CBS 142.35</strain>
    </source>
</reference>
<sequence length="1174" mass="130245">MKFGKTLLRNQIPEWSKNYLNYKSLKKAIKEAARNSPPLEEDTTGNAIELEKVDTFYTYKQSQLDRRLWILSEKYHQYYPTNSQSSSTTTNNNNDDLSSDGEGTLNGNDSSTISSLPDIQEELVSALQETRAQMSKIMWFAELNTKGFKKILKKLDKRLGLDTQNIYYQTKVAILPFASHEHIRTEIDKLNHWISTLAVADDRSLIRVSTMKHPASVSVKLPMPSTVRRHNHLLTDDEMEQCTLAIDQDDSTKLEKLLITSNTLTTVKSKSDADQARYTLLELAVQRNSLRCIEYLIENGVNPMEHHDINERNILHKLCILVGEARPEQKSSKVLEALLKWLPELPVQKDFAGRRPLHYASEFGQSETVRMLMNHAIRYGYYGQEGFTDPAWQDREGHTPLFLSILHGNFQTLSVLIECGHIKDIDNVIAAASQRNGNGVTNNNDSIPEFARLSHHPSAVAMACAQSNLELLNLLIDNGAKVDLADEDGETALHIAVRTHFTEGVRALITRGHANVNLPEKINAWTPLIIAAIEGCQDIAELLLEAKADKTCKDNDGWKAYEHAVFRGHPDIGRITKPEVDLTNYKFPRPAINGGNSTQGPSAGSQSPPTKARNRAGRLYGHKYLTDQCMIIVKLGSNDVRNPLSQRFLKIDDSKLDEQRLSIAISAVNATGELPILDLPPNNQQSLLHPEPLVLFATKPEDVILRFDLLETFGLHQSDKIIARGTATFDTDLIYTKSKGFKGNAAGNSSLRGQHIVPLVKATTLDCIGSLGFEYFVVTPFTHPKMTVGDRYMYYKSLDTKIIGHRGSGMNKRAARLQVGENTVLSFITAASLGAEYVEFDVQLTKDLVPVIYHDWTVTETGFDIPLNAITSEQFLNLRPSGHIREYHTGVSDGTTVDQVQPDSAIVQQNDTSSSNNNSPIIDTYTGVGGGGGDSTKPSKRLNRSNSLSAIGSPTMYGRAIATNRLELTRTNKLGKLKGNGPESIQAPFTTLVEALKQIPKSAGCNIEVKYPMIDEAESDELYQFQEINIFVDTILKVVYDNAEDDRRIIFSSFHPEICVALNLKQPNYPVFFLTDAGTLPMADVRCNSIQGAVRFAKQADLLGIVTASEPILEAPRMTTIIKESGLLLFTYGVLNNEVENAVAQKKYGVDAVIVDSVGAVRKGLQGEPQVTTA</sequence>
<dbReference type="PROSITE" id="PS50297">
    <property type="entry name" value="ANK_REP_REGION"/>
    <property type="match status" value="2"/>
</dbReference>
<dbReference type="GO" id="GO:0046475">
    <property type="term" value="P:glycerophospholipid catabolic process"/>
    <property type="evidence" value="ECO:0007669"/>
    <property type="project" value="TreeGrafter"/>
</dbReference>
<evidence type="ECO:0000256" key="4">
    <source>
        <dbReference type="PROSITE-ProRule" id="PRU00023"/>
    </source>
</evidence>
<comment type="caution">
    <text evidence="8">The sequence shown here is derived from an EMBL/GenBank/DDBJ whole genome shotgun (WGS) entry which is preliminary data.</text>
</comment>
<protein>
    <recommendedName>
        <fullName evidence="10">Glycerophosphocholine phosphodiesterase</fullName>
    </recommendedName>
</protein>
<dbReference type="PROSITE" id="PS51382">
    <property type="entry name" value="SPX"/>
    <property type="match status" value="1"/>
</dbReference>
<dbReference type="Pfam" id="PF03009">
    <property type="entry name" value="GDPD"/>
    <property type="match status" value="1"/>
</dbReference>
<keyword evidence="1" id="KW-0677">Repeat</keyword>
<evidence type="ECO:0000256" key="1">
    <source>
        <dbReference type="ARBA" id="ARBA00022737"/>
    </source>
</evidence>
<keyword evidence="2" id="KW-0378">Hydrolase</keyword>
<feature type="compositionally biased region" description="Polar residues" evidence="5">
    <location>
        <begin position="594"/>
        <end position="609"/>
    </location>
</feature>
<dbReference type="InterPro" id="IPR002110">
    <property type="entry name" value="Ankyrin_rpt"/>
</dbReference>
<dbReference type="Pfam" id="PF12796">
    <property type="entry name" value="Ank_2"/>
    <property type="match status" value="2"/>
</dbReference>
<dbReference type="SMART" id="SM00248">
    <property type="entry name" value="ANK"/>
    <property type="match status" value="6"/>
</dbReference>
<dbReference type="Pfam" id="PF25329">
    <property type="entry name" value="C2_GDE1"/>
    <property type="match status" value="1"/>
</dbReference>
<evidence type="ECO:0000259" key="6">
    <source>
        <dbReference type="PROSITE" id="PS51382"/>
    </source>
</evidence>
<dbReference type="PANTHER" id="PTHR22958">
    <property type="entry name" value="GLYCEROPHOSPHORYL DIESTER PHOSPHODIESTERASE"/>
    <property type="match status" value="1"/>
</dbReference>
<name>A0A8H7VN83_9FUNG</name>
<dbReference type="CDD" id="cd14484">
    <property type="entry name" value="SPX_GDE1_like"/>
    <property type="match status" value="1"/>
</dbReference>
<dbReference type="Proteomes" id="UP000646827">
    <property type="component" value="Unassembled WGS sequence"/>
</dbReference>
<evidence type="ECO:0008006" key="10">
    <source>
        <dbReference type="Google" id="ProtNLM"/>
    </source>
</evidence>
<dbReference type="InterPro" id="IPR057506">
    <property type="entry name" value="C2_GPCPD1"/>
</dbReference>
<dbReference type="SUPFAM" id="SSF51695">
    <property type="entry name" value="PLC-like phosphodiesterases"/>
    <property type="match status" value="1"/>
</dbReference>
<feature type="compositionally biased region" description="Low complexity" evidence="5">
    <location>
        <begin position="81"/>
        <end position="96"/>
    </location>
</feature>
<dbReference type="SUPFAM" id="SSF48403">
    <property type="entry name" value="Ankyrin repeat"/>
    <property type="match status" value="1"/>
</dbReference>
<feature type="region of interest" description="Disordered" evidence="5">
    <location>
        <begin position="80"/>
        <end position="112"/>
    </location>
</feature>
<dbReference type="Gene3D" id="3.20.20.190">
    <property type="entry name" value="Phosphatidylinositol (PI) phosphodiesterase"/>
    <property type="match status" value="1"/>
</dbReference>
<dbReference type="PROSITE" id="PS51704">
    <property type="entry name" value="GP_PDE"/>
    <property type="match status" value="1"/>
</dbReference>
<dbReference type="PROSITE" id="PS50088">
    <property type="entry name" value="ANK_REPEAT"/>
    <property type="match status" value="4"/>
</dbReference>
<dbReference type="Pfam" id="PF03105">
    <property type="entry name" value="SPX"/>
    <property type="match status" value="2"/>
</dbReference>
<feature type="repeat" description="ANK" evidence="4">
    <location>
        <begin position="488"/>
        <end position="512"/>
    </location>
</feature>
<organism evidence="8 9">
    <name type="scientific">Circinella minor</name>
    <dbReference type="NCBI Taxonomy" id="1195481"/>
    <lineage>
        <taxon>Eukaryota</taxon>
        <taxon>Fungi</taxon>
        <taxon>Fungi incertae sedis</taxon>
        <taxon>Mucoromycota</taxon>
        <taxon>Mucoromycotina</taxon>
        <taxon>Mucoromycetes</taxon>
        <taxon>Mucorales</taxon>
        <taxon>Lichtheimiaceae</taxon>
        <taxon>Circinella</taxon>
    </lineage>
</organism>
<gene>
    <name evidence="8" type="ORF">INT45_010916</name>
</gene>
<dbReference type="InterPro" id="IPR051578">
    <property type="entry name" value="GDPD"/>
</dbReference>
<dbReference type="Gene3D" id="1.25.40.20">
    <property type="entry name" value="Ankyrin repeat-containing domain"/>
    <property type="match status" value="2"/>
</dbReference>
<dbReference type="InterPro" id="IPR030395">
    <property type="entry name" value="GP_PDE_dom"/>
</dbReference>
<evidence type="ECO:0000256" key="5">
    <source>
        <dbReference type="SAM" id="MobiDB-lite"/>
    </source>
</evidence>
<dbReference type="EMBL" id="JAEPRB010000127">
    <property type="protein sequence ID" value="KAG2220854.1"/>
    <property type="molecule type" value="Genomic_DNA"/>
</dbReference>
<evidence type="ECO:0000259" key="7">
    <source>
        <dbReference type="PROSITE" id="PS51704"/>
    </source>
</evidence>
<dbReference type="AlphaFoldDB" id="A0A8H7VN83"/>
<feature type="repeat" description="ANK" evidence="4">
    <location>
        <begin position="455"/>
        <end position="487"/>
    </location>
</feature>
<keyword evidence="3 4" id="KW-0040">ANK repeat</keyword>
<evidence type="ECO:0000256" key="3">
    <source>
        <dbReference type="ARBA" id="ARBA00023043"/>
    </source>
</evidence>
<dbReference type="GO" id="GO:0047389">
    <property type="term" value="F:glycerophosphocholine phosphodiesterase activity"/>
    <property type="evidence" value="ECO:0007669"/>
    <property type="project" value="TreeGrafter"/>
</dbReference>